<gene>
    <name evidence="2" type="ORF">METZ01_LOCUS464591</name>
</gene>
<sequence length="162" mass="17612">VKTNNIDKIYNESNNIDEFVSGYFENLKKIINQLDIGSISGFIEEFSDSYEHNQTIFVAGNGGSSSTASTMANDIGFDIMKKTGDSKPLKIHALTENSSVITAIANDTGYENIFLNQLKIHYKQGDKLLVISASGNSKNLILAAEWVKERGGKVIGLLGFAG</sequence>
<protein>
    <recommendedName>
        <fullName evidence="1">SIS domain-containing protein</fullName>
    </recommendedName>
</protein>
<dbReference type="InterPro" id="IPR001347">
    <property type="entry name" value="SIS_dom"/>
</dbReference>
<dbReference type="EMBL" id="UINC01195259">
    <property type="protein sequence ID" value="SVE11737.1"/>
    <property type="molecule type" value="Genomic_DNA"/>
</dbReference>
<feature type="domain" description="SIS" evidence="1">
    <location>
        <begin position="46"/>
        <end position="162"/>
    </location>
</feature>
<dbReference type="CDD" id="cd05006">
    <property type="entry name" value="SIS_GmhA"/>
    <property type="match status" value="1"/>
</dbReference>
<dbReference type="Gene3D" id="3.40.50.10490">
    <property type="entry name" value="Glucose-6-phosphate isomerase like protein, domain 1"/>
    <property type="match status" value="1"/>
</dbReference>
<feature type="non-terminal residue" evidence="2">
    <location>
        <position position="1"/>
    </location>
</feature>
<dbReference type="GO" id="GO:0097367">
    <property type="term" value="F:carbohydrate derivative binding"/>
    <property type="evidence" value="ECO:0007669"/>
    <property type="project" value="InterPro"/>
</dbReference>
<dbReference type="InterPro" id="IPR046348">
    <property type="entry name" value="SIS_dom_sf"/>
</dbReference>
<proteinExistence type="predicted"/>
<dbReference type="SUPFAM" id="SSF53697">
    <property type="entry name" value="SIS domain"/>
    <property type="match status" value="1"/>
</dbReference>
<dbReference type="GO" id="GO:1901135">
    <property type="term" value="P:carbohydrate derivative metabolic process"/>
    <property type="evidence" value="ECO:0007669"/>
    <property type="project" value="InterPro"/>
</dbReference>
<feature type="non-terminal residue" evidence="2">
    <location>
        <position position="162"/>
    </location>
</feature>
<dbReference type="PANTHER" id="PTHR30390">
    <property type="entry name" value="SEDOHEPTULOSE 7-PHOSPHATE ISOMERASE / DNAA INITIATOR-ASSOCIATING FACTOR FOR REPLICATION INITIATION"/>
    <property type="match status" value="1"/>
</dbReference>
<reference evidence="2" key="1">
    <citation type="submission" date="2018-05" db="EMBL/GenBank/DDBJ databases">
        <authorList>
            <person name="Lanie J.A."/>
            <person name="Ng W.-L."/>
            <person name="Kazmierczak K.M."/>
            <person name="Andrzejewski T.M."/>
            <person name="Davidsen T.M."/>
            <person name="Wayne K.J."/>
            <person name="Tettelin H."/>
            <person name="Glass J.I."/>
            <person name="Rusch D."/>
            <person name="Podicherti R."/>
            <person name="Tsui H.-C.T."/>
            <person name="Winkler M.E."/>
        </authorList>
    </citation>
    <scope>NUCLEOTIDE SEQUENCE</scope>
</reference>
<accession>A0A383AV71</accession>
<dbReference type="InterPro" id="IPR050099">
    <property type="entry name" value="SIS_GmhA/DiaA_subfam"/>
</dbReference>
<dbReference type="Pfam" id="PF13580">
    <property type="entry name" value="SIS_2"/>
    <property type="match status" value="1"/>
</dbReference>
<name>A0A383AV71_9ZZZZ</name>
<dbReference type="PROSITE" id="PS51464">
    <property type="entry name" value="SIS"/>
    <property type="match status" value="1"/>
</dbReference>
<dbReference type="PANTHER" id="PTHR30390:SF8">
    <property type="entry name" value="SUGAR ISOMERASE (SIS)"/>
    <property type="match status" value="1"/>
</dbReference>
<organism evidence="2">
    <name type="scientific">marine metagenome</name>
    <dbReference type="NCBI Taxonomy" id="408172"/>
    <lineage>
        <taxon>unclassified sequences</taxon>
        <taxon>metagenomes</taxon>
        <taxon>ecological metagenomes</taxon>
    </lineage>
</organism>
<evidence type="ECO:0000259" key="1">
    <source>
        <dbReference type="PROSITE" id="PS51464"/>
    </source>
</evidence>
<dbReference type="InterPro" id="IPR035461">
    <property type="entry name" value="GmhA/DiaA"/>
</dbReference>
<evidence type="ECO:0000313" key="2">
    <source>
        <dbReference type="EMBL" id="SVE11737.1"/>
    </source>
</evidence>
<dbReference type="AlphaFoldDB" id="A0A383AV71"/>